<dbReference type="OrthoDB" id="9807055at2"/>
<feature type="chain" id="PRO_5012526962" evidence="5">
    <location>
        <begin position="21"/>
        <end position="206"/>
    </location>
</feature>
<proteinExistence type="inferred from homology"/>
<dbReference type="AlphaFoldDB" id="A0A1T4P9C3"/>
<reference evidence="8" key="1">
    <citation type="submission" date="2017-02" db="EMBL/GenBank/DDBJ databases">
        <authorList>
            <person name="Varghese N."/>
            <person name="Submissions S."/>
        </authorList>
    </citation>
    <scope>NUCLEOTIDE SEQUENCE [LARGE SCALE GENOMIC DNA]</scope>
    <source>
        <strain evidence="8">ATCC 51356</strain>
    </source>
</reference>
<sequence length="206" mass="23513">MSKYCKVAVLLFFCSFLSWGVKGQIASNPSSMKEHSLLQLILKDQRELIDTLTSIAQGAKLTSKEDRIPEIVRNIISDGRKYLGKPYKCRGIAKWPLDCSGFLYFIYGNQGISLARTSYAMHSECKKIEQPRVGDLIFFKGTRNHRPNGVGHVAMVVEIKDGIIYMMHSSSRGIVWENFTGRKNYEKRFVSYGRVTALNTYWQNLV</sequence>
<dbReference type="EMBL" id="FUXE01000015">
    <property type="protein sequence ID" value="SJZ88124.1"/>
    <property type="molecule type" value="Genomic_DNA"/>
</dbReference>
<accession>A0A1T4P9C3</accession>
<dbReference type="SUPFAM" id="SSF54001">
    <property type="entry name" value="Cysteine proteinases"/>
    <property type="match status" value="1"/>
</dbReference>
<evidence type="ECO:0000256" key="1">
    <source>
        <dbReference type="ARBA" id="ARBA00007074"/>
    </source>
</evidence>
<evidence type="ECO:0000259" key="6">
    <source>
        <dbReference type="PROSITE" id="PS51935"/>
    </source>
</evidence>
<keyword evidence="2" id="KW-0645">Protease</keyword>
<dbReference type="PANTHER" id="PTHR47053">
    <property type="entry name" value="MUREIN DD-ENDOPEPTIDASE MEPH-RELATED"/>
    <property type="match status" value="1"/>
</dbReference>
<dbReference type="RefSeq" id="WP_078737277.1">
    <property type="nucleotide sequence ID" value="NZ_FUXE01000015.1"/>
</dbReference>
<evidence type="ECO:0000256" key="4">
    <source>
        <dbReference type="ARBA" id="ARBA00022807"/>
    </source>
</evidence>
<dbReference type="GO" id="GO:0006508">
    <property type="term" value="P:proteolysis"/>
    <property type="evidence" value="ECO:0007669"/>
    <property type="project" value="UniProtKB-KW"/>
</dbReference>
<protein>
    <submittedName>
        <fullName evidence="7">Cell wall-associated hydrolase, NlpC family</fullName>
    </submittedName>
</protein>
<dbReference type="InterPro" id="IPR038765">
    <property type="entry name" value="Papain-like_cys_pep_sf"/>
</dbReference>
<evidence type="ECO:0000256" key="5">
    <source>
        <dbReference type="SAM" id="SignalP"/>
    </source>
</evidence>
<name>A0A1T4P9C3_9PORP</name>
<keyword evidence="4" id="KW-0788">Thiol protease</keyword>
<dbReference type="GO" id="GO:0008234">
    <property type="term" value="F:cysteine-type peptidase activity"/>
    <property type="evidence" value="ECO:0007669"/>
    <property type="project" value="UniProtKB-KW"/>
</dbReference>
<dbReference type="Pfam" id="PF00877">
    <property type="entry name" value="NLPC_P60"/>
    <property type="match status" value="1"/>
</dbReference>
<evidence type="ECO:0000256" key="3">
    <source>
        <dbReference type="ARBA" id="ARBA00022801"/>
    </source>
</evidence>
<dbReference type="InterPro" id="IPR051202">
    <property type="entry name" value="Peptidase_C40"/>
</dbReference>
<evidence type="ECO:0000313" key="8">
    <source>
        <dbReference type="Proteomes" id="UP000190121"/>
    </source>
</evidence>
<feature type="signal peptide" evidence="5">
    <location>
        <begin position="1"/>
        <end position="20"/>
    </location>
</feature>
<gene>
    <name evidence="7" type="ORF">SAMN02745171_01374</name>
</gene>
<keyword evidence="5" id="KW-0732">Signal</keyword>
<evidence type="ECO:0000313" key="7">
    <source>
        <dbReference type="EMBL" id="SJZ88124.1"/>
    </source>
</evidence>
<dbReference type="Gene3D" id="3.90.1720.10">
    <property type="entry name" value="endopeptidase domain like (from Nostoc punctiforme)"/>
    <property type="match status" value="1"/>
</dbReference>
<comment type="similarity">
    <text evidence="1">Belongs to the peptidase C40 family.</text>
</comment>
<dbReference type="InterPro" id="IPR000064">
    <property type="entry name" value="NLP_P60_dom"/>
</dbReference>
<dbReference type="PROSITE" id="PS51935">
    <property type="entry name" value="NLPC_P60"/>
    <property type="match status" value="1"/>
</dbReference>
<dbReference type="Proteomes" id="UP000190121">
    <property type="component" value="Unassembled WGS sequence"/>
</dbReference>
<keyword evidence="8" id="KW-1185">Reference proteome</keyword>
<dbReference type="STRING" id="29524.SAMN02745171_01374"/>
<organism evidence="7 8">
    <name type="scientific">Porphyromonas circumdentaria</name>
    <dbReference type="NCBI Taxonomy" id="29524"/>
    <lineage>
        <taxon>Bacteria</taxon>
        <taxon>Pseudomonadati</taxon>
        <taxon>Bacteroidota</taxon>
        <taxon>Bacteroidia</taxon>
        <taxon>Bacteroidales</taxon>
        <taxon>Porphyromonadaceae</taxon>
        <taxon>Porphyromonas</taxon>
    </lineage>
</organism>
<keyword evidence="3 7" id="KW-0378">Hydrolase</keyword>
<feature type="domain" description="NlpC/P60" evidence="6">
    <location>
        <begin position="69"/>
        <end position="196"/>
    </location>
</feature>
<dbReference type="PANTHER" id="PTHR47053:SF1">
    <property type="entry name" value="MUREIN DD-ENDOPEPTIDASE MEPH-RELATED"/>
    <property type="match status" value="1"/>
</dbReference>
<evidence type="ECO:0000256" key="2">
    <source>
        <dbReference type="ARBA" id="ARBA00022670"/>
    </source>
</evidence>